<dbReference type="GO" id="GO:0009007">
    <property type="term" value="F:site-specific DNA-methyltransferase (adenine-specific) activity"/>
    <property type="evidence" value="ECO:0007669"/>
    <property type="project" value="UniProtKB-UniRule"/>
</dbReference>
<dbReference type="Gene3D" id="3.40.50.150">
    <property type="entry name" value="Vaccinia Virus protein VP39"/>
    <property type="match status" value="1"/>
</dbReference>
<protein>
    <recommendedName>
        <fullName evidence="2 8">Site-specific DNA-methyltransferase (adenine-specific)</fullName>
        <ecNumber evidence="2 8">2.1.1.72</ecNumber>
    </recommendedName>
</protein>
<proteinExistence type="inferred from homology"/>
<evidence type="ECO:0000256" key="8">
    <source>
        <dbReference type="RuleBase" id="RU361257"/>
    </source>
</evidence>
<name>A0A376P8G8_ECOLX</name>
<keyword evidence="3 8" id="KW-0489">Methyltransferase</keyword>
<dbReference type="GO" id="GO:0043565">
    <property type="term" value="F:sequence-specific DNA binding"/>
    <property type="evidence" value="ECO:0007669"/>
    <property type="project" value="TreeGrafter"/>
</dbReference>
<dbReference type="InterPro" id="IPR029063">
    <property type="entry name" value="SAM-dependent_MTases_sf"/>
</dbReference>
<dbReference type="SUPFAM" id="SSF53335">
    <property type="entry name" value="S-adenosyl-L-methionine-dependent methyltransferases"/>
    <property type="match status" value="1"/>
</dbReference>
<reference evidence="9 10" key="1">
    <citation type="submission" date="2018-06" db="EMBL/GenBank/DDBJ databases">
        <authorList>
            <consortium name="Pathogen Informatics"/>
            <person name="Doyle S."/>
        </authorList>
    </citation>
    <scope>NUCLEOTIDE SEQUENCE [LARGE SCALE GENOMIC DNA]</scope>
    <source>
        <strain evidence="9 10">NCTC11341</strain>
    </source>
</reference>
<sequence>MKGILNQRSPLKWAGGKFSIMPQLREYLPKAACLIEPFVGGGSVFMNTDYDHYVLCDSNPALINFYQQLTTNTMELMDRAWSLFKDGGTPEAYKRHRGAFNTIALATDRLRGESLEWAALFLYLNRYCFNGLHRTNQKGEFNVPFGKHRTPYFPDQEMRLFADKARETRTRFIHADFRTAFTMPAEIRRFSSVHGGIAIYCDPPYLPPDGKEAFTHYNGRAFTRKDHRDLAALMMNAWQRYGIRPVVSNSDTSETRQIYSSFELHTLSVRRAVAASSSARQQAKEVIGVYPPAREVRIRDVNAGWLSHIPAPHPTTEIM</sequence>
<dbReference type="GO" id="GO:1904047">
    <property type="term" value="F:S-adenosyl-L-methionine binding"/>
    <property type="evidence" value="ECO:0007669"/>
    <property type="project" value="TreeGrafter"/>
</dbReference>
<evidence type="ECO:0000313" key="9">
    <source>
        <dbReference type="EMBL" id="STH74432.1"/>
    </source>
</evidence>
<dbReference type="EC" id="2.1.1.72" evidence="2 8"/>
<accession>A0A376P8G8</accession>
<dbReference type="Proteomes" id="UP000254428">
    <property type="component" value="Unassembled WGS sequence"/>
</dbReference>
<dbReference type="PIRSF" id="PIRSF000398">
    <property type="entry name" value="M_m6A_EcoRV"/>
    <property type="match status" value="1"/>
</dbReference>
<dbReference type="Gene3D" id="1.10.1020.10">
    <property type="entry name" value="Adenine-specific Methyltransferase, Domain 2"/>
    <property type="match status" value="1"/>
</dbReference>
<dbReference type="PROSITE" id="PS00092">
    <property type="entry name" value="N6_MTASE"/>
    <property type="match status" value="1"/>
</dbReference>
<dbReference type="NCBIfam" id="TIGR00571">
    <property type="entry name" value="dam"/>
    <property type="match status" value="1"/>
</dbReference>
<evidence type="ECO:0000256" key="3">
    <source>
        <dbReference type="ARBA" id="ARBA00022603"/>
    </source>
</evidence>
<dbReference type="REBASE" id="434043">
    <property type="entry name" value="M.Eco11341ORF6176P"/>
</dbReference>
<dbReference type="PRINTS" id="PR00505">
    <property type="entry name" value="D12N6MTFRASE"/>
</dbReference>
<evidence type="ECO:0000256" key="5">
    <source>
        <dbReference type="ARBA" id="ARBA00022691"/>
    </source>
</evidence>
<dbReference type="AlphaFoldDB" id="A0A376P8G8"/>
<dbReference type="Pfam" id="PF02086">
    <property type="entry name" value="MethyltransfD12"/>
    <property type="match status" value="1"/>
</dbReference>
<feature type="binding site" evidence="7">
    <location>
        <position position="57"/>
    </location>
    <ligand>
        <name>S-adenosyl-L-methionine</name>
        <dbReference type="ChEBI" id="CHEBI:59789"/>
    </ligand>
</feature>
<dbReference type="PANTHER" id="PTHR30481">
    <property type="entry name" value="DNA ADENINE METHYLASE"/>
    <property type="match status" value="1"/>
</dbReference>
<keyword evidence="5 8" id="KW-0949">S-adenosyl-L-methionine</keyword>
<feature type="binding site" evidence="7">
    <location>
        <position position="13"/>
    </location>
    <ligand>
        <name>S-adenosyl-L-methionine</name>
        <dbReference type="ChEBI" id="CHEBI:59789"/>
    </ligand>
</feature>
<keyword evidence="4 8" id="KW-0808">Transferase</keyword>
<evidence type="ECO:0000256" key="7">
    <source>
        <dbReference type="PIRSR" id="PIRSR000398-1"/>
    </source>
</evidence>
<feature type="binding site" evidence="7">
    <location>
        <position position="202"/>
    </location>
    <ligand>
        <name>S-adenosyl-L-methionine</name>
        <dbReference type="ChEBI" id="CHEBI:59789"/>
    </ligand>
</feature>
<evidence type="ECO:0000313" key="10">
    <source>
        <dbReference type="Proteomes" id="UP000254428"/>
    </source>
</evidence>
<dbReference type="InterPro" id="IPR012263">
    <property type="entry name" value="M_m6A_EcoRV"/>
</dbReference>
<dbReference type="GO" id="GO:0032259">
    <property type="term" value="P:methylation"/>
    <property type="evidence" value="ECO:0007669"/>
    <property type="project" value="UniProtKB-KW"/>
</dbReference>
<evidence type="ECO:0000256" key="2">
    <source>
        <dbReference type="ARBA" id="ARBA00011900"/>
    </source>
</evidence>
<dbReference type="GO" id="GO:0009307">
    <property type="term" value="P:DNA restriction-modification system"/>
    <property type="evidence" value="ECO:0007669"/>
    <property type="project" value="InterPro"/>
</dbReference>
<organism evidence="9 10">
    <name type="scientific">Escherichia coli</name>
    <dbReference type="NCBI Taxonomy" id="562"/>
    <lineage>
        <taxon>Bacteria</taxon>
        <taxon>Pseudomonadati</taxon>
        <taxon>Pseudomonadota</taxon>
        <taxon>Gammaproteobacteria</taxon>
        <taxon>Enterobacterales</taxon>
        <taxon>Enterobacteriaceae</taxon>
        <taxon>Escherichia</taxon>
    </lineage>
</organism>
<dbReference type="InterPro" id="IPR023095">
    <property type="entry name" value="Ade_MeTrfase_dom_2"/>
</dbReference>
<dbReference type="EMBL" id="UGBT01000002">
    <property type="protein sequence ID" value="STH74432.1"/>
    <property type="molecule type" value="Genomic_DNA"/>
</dbReference>
<comment type="catalytic activity">
    <reaction evidence="6 8">
        <text>a 2'-deoxyadenosine in DNA + S-adenosyl-L-methionine = an N(6)-methyl-2'-deoxyadenosine in DNA + S-adenosyl-L-homocysteine + H(+)</text>
        <dbReference type="Rhea" id="RHEA:15197"/>
        <dbReference type="Rhea" id="RHEA-COMP:12418"/>
        <dbReference type="Rhea" id="RHEA-COMP:12419"/>
        <dbReference type="ChEBI" id="CHEBI:15378"/>
        <dbReference type="ChEBI" id="CHEBI:57856"/>
        <dbReference type="ChEBI" id="CHEBI:59789"/>
        <dbReference type="ChEBI" id="CHEBI:90615"/>
        <dbReference type="ChEBI" id="CHEBI:90616"/>
        <dbReference type="EC" id="2.1.1.72"/>
    </reaction>
</comment>
<dbReference type="InterPro" id="IPR012327">
    <property type="entry name" value="MeTrfase_D12"/>
</dbReference>
<dbReference type="InterPro" id="IPR002052">
    <property type="entry name" value="DNA_methylase_N6_adenine_CS"/>
</dbReference>
<evidence type="ECO:0000256" key="1">
    <source>
        <dbReference type="ARBA" id="ARBA00006594"/>
    </source>
</evidence>
<gene>
    <name evidence="9" type="primary">dam_4</name>
    <name evidence="9" type="ORF">NCTC11341_06176</name>
</gene>
<feature type="binding site" evidence="7">
    <location>
        <position position="17"/>
    </location>
    <ligand>
        <name>S-adenosyl-L-methionine</name>
        <dbReference type="ChEBI" id="CHEBI:59789"/>
    </ligand>
</feature>
<evidence type="ECO:0000256" key="6">
    <source>
        <dbReference type="ARBA" id="ARBA00047942"/>
    </source>
</evidence>
<dbReference type="GO" id="GO:0006298">
    <property type="term" value="P:mismatch repair"/>
    <property type="evidence" value="ECO:0007669"/>
    <property type="project" value="TreeGrafter"/>
</dbReference>
<dbReference type="PANTHER" id="PTHR30481:SF3">
    <property type="entry name" value="DNA ADENINE METHYLASE"/>
    <property type="match status" value="1"/>
</dbReference>
<evidence type="ECO:0000256" key="4">
    <source>
        <dbReference type="ARBA" id="ARBA00022679"/>
    </source>
</evidence>
<comment type="similarity">
    <text evidence="1 8">Belongs to the N(4)/N(6)-methyltransferase family.</text>
</comment>